<reference evidence="2 3" key="1">
    <citation type="submission" date="2019-02" db="EMBL/GenBank/DDBJ databases">
        <title>Deep-cultivation of Planctomycetes and their phenomic and genomic characterization uncovers novel biology.</title>
        <authorList>
            <person name="Wiegand S."/>
            <person name="Jogler M."/>
            <person name="Boedeker C."/>
            <person name="Pinto D."/>
            <person name="Vollmers J."/>
            <person name="Rivas-Marin E."/>
            <person name="Kohn T."/>
            <person name="Peeters S.H."/>
            <person name="Heuer A."/>
            <person name="Rast P."/>
            <person name="Oberbeckmann S."/>
            <person name="Bunk B."/>
            <person name="Jeske O."/>
            <person name="Meyerdierks A."/>
            <person name="Storesund J.E."/>
            <person name="Kallscheuer N."/>
            <person name="Luecker S."/>
            <person name="Lage O.M."/>
            <person name="Pohl T."/>
            <person name="Merkel B.J."/>
            <person name="Hornburger P."/>
            <person name="Mueller R.-W."/>
            <person name="Bruemmer F."/>
            <person name="Labrenz M."/>
            <person name="Spormann A.M."/>
            <person name="Op den Camp H."/>
            <person name="Overmann J."/>
            <person name="Amann R."/>
            <person name="Jetten M.S.M."/>
            <person name="Mascher T."/>
            <person name="Medema M.H."/>
            <person name="Devos D.P."/>
            <person name="Kaster A.-K."/>
            <person name="Ovreas L."/>
            <person name="Rohde M."/>
            <person name="Galperin M.Y."/>
            <person name="Jogler C."/>
        </authorList>
    </citation>
    <scope>NUCLEOTIDE SEQUENCE [LARGE SCALE GENOMIC DNA]</scope>
    <source>
        <strain evidence="2 3">KS4</strain>
    </source>
</reference>
<evidence type="ECO:0000256" key="1">
    <source>
        <dbReference type="SAM" id="Phobius"/>
    </source>
</evidence>
<dbReference type="EMBL" id="CP036425">
    <property type="protein sequence ID" value="QDU33847.1"/>
    <property type="molecule type" value="Genomic_DNA"/>
</dbReference>
<feature type="transmembrane region" description="Helical" evidence="1">
    <location>
        <begin position="24"/>
        <end position="46"/>
    </location>
</feature>
<evidence type="ECO:0000313" key="2">
    <source>
        <dbReference type="EMBL" id="QDU33847.1"/>
    </source>
</evidence>
<keyword evidence="1" id="KW-1133">Transmembrane helix</keyword>
<proteinExistence type="predicted"/>
<dbReference type="Proteomes" id="UP000317369">
    <property type="component" value="Chromosome"/>
</dbReference>
<keyword evidence="1" id="KW-0812">Transmembrane</keyword>
<dbReference type="OrthoDB" id="276558at2"/>
<dbReference type="AlphaFoldDB" id="A0A517YUH5"/>
<dbReference type="KEGG" id="pcor:KS4_19060"/>
<accession>A0A517YUH5</accession>
<organism evidence="2 3">
    <name type="scientific">Poriferisphaera corsica</name>
    <dbReference type="NCBI Taxonomy" id="2528020"/>
    <lineage>
        <taxon>Bacteria</taxon>
        <taxon>Pseudomonadati</taxon>
        <taxon>Planctomycetota</taxon>
        <taxon>Phycisphaerae</taxon>
        <taxon>Phycisphaerales</taxon>
        <taxon>Phycisphaeraceae</taxon>
        <taxon>Poriferisphaera</taxon>
    </lineage>
</organism>
<keyword evidence="1" id="KW-0472">Membrane</keyword>
<dbReference type="RefSeq" id="WP_145077222.1">
    <property type="nucleotide sequence ID" value="NZ_CP036425.1"/>
</dbReference>
<protein>
    <submittedName>
        <fullName evidence="2">Uncharacterized protein</fullName>
    </submittedName>
</protein>
<sequence length="373" mass="41489">MITSQIFTLAQAAAEPAQPWWHVLIQGSFGLTVIFIFISAVIGVIVTQRKRDKCLKLMHDYHVSYINNKGEAMWGDLFVFSSGLEINYDKIHETRDGLLKASSLIYDIDLVNCSAICRVNSAQSAKENSAREKQIKRTFSPGLLRQCIRGFRNILNTLKDAFSKAFSLLLGQLSKASPQNALTGQQGNMDQIGQMVLGAAGNAYEPLLEKHIGRPVIMQTRFKSGDQEIITELPGFLADYTDKYVALFNRQHQPIKTQEVEVTDTHTSTYFAICRNENSIQVTATSTDLIVINWLQTSKRIINLQITLTPGSSVDLPHDNSQSVKFSIDQTRRVDIVCPRSNAVVYFGGDRTCVTPTTKDGSAPESIAELPIE</sequence>
<evidence type="ECO:0000313" key="3">
    <source>
        <dbReference type="Proteomes" id="UP000317369"/>
    </source>
</evidence>
<gene>
    <name evidence="2" type="ORF">KS4_19060</name>
</gene>
<keyword evidence="3" id="KW-1185">Reference proteome</keyword>
<name>A0A517YUH5_9BACT</name>